<evidence type="ECO:0000313" key="1">
    <source>
        <dbReference type="EMBL" id="CAG8829954.1"/>
    </source>
</evidence>
<evidence type="ECO:0000313" key="2">
    <source>
        <dbReference type="Proteomes" id="UP000789901"/>
    </source>
</evidence>
<organism evidence="1 2">
    <name type="scientific">Gigaspora margarita</name>
    <dbReference type="NCBI Taxonomy" id="4874"/>
    <lineage>
        <taxon>Eukaryota</taxon>
        <taxon>Fungi</taxon>
        <taxon>Fungi incertae sedis</taxon>
        <taxon>Mucoromycota</taxon>
        <taxon>Glomeromycotina</taxon>
        <taxon>Glomeromycetes</taxon>
        <taxon>Diversisporales</taxon>
        <taxon>Gigasporaceae</taxon>
        <taxon>Gigaspora</taxon>
    </lineage>
</organism>
<accession>A0ABN7WEV4</accession>
<dbReference type="EMBL" id="CAJVQB010041912">
    <property type="protein sequence ID" value="CAG8829954.1"/>
    <property type="molecule type" value="Genomic_DNA"/>
</dbReference>
<keyword evidence="2" id="KW-1185">Reference proteome</keyword>
<sequence>MKINNFTLPRFPSFRGQSEESEHVLTSDNRPWMSTQYFKFKLITSEKMTMVMKTDRVINLPYVNSFNFADGFDIIHISVSDLVDKKTAVKKAISLHYIYTNHFDMYIEDTTHYRSTLDKLVNHWNIQVTYSLTGWEVTNVSGDLMNNNTTKVITQYYNWD</sequence>
<reference evidence="1 2" key="1">
    <citation type="submission" date="2021-06" db="EMBL/GenBank/DDBJ databases">
        <authorList>
            <person name="Kallberg Y."/>
            <person name="Tangrot J."/>
            <person name="Rosling A."/>
        </authorList>
    </citation>
    <scope>NUCLEOTIDE SEQUENCE [LARGE SCALE GENOMIC DNA]</scope>
    <source>
        <strain evidence="1 2">120-4 pot B 10/14</strain>
    </source>
</reference>
<comment type="caution">
    <text evidence="1">The sequence shown here is derived from an EMBL/GenBank/DDBJ whole genome shotgun (WGS) entry which is preliminary data.</text>
</comment>
<proteinExistence type="predicted"/>
<feature type="non-terminal residue" evidence="1">
    <location>
        <position position="160"/>
    </location>
</feature>
<gene>
    <name evidence="1" type="ORF">GMARGA_LOCUS30143</name>
</gene>
<name>A0ABN7WEV4_GIGMA</name>
<protein>
    <submittedName>
        <fullName evidence="1">10779_t:CDS:1</fullName>
    </submittedName>
</protein>
<dbReference type="Proteomes" id="UP000789901">
    <property type="component" value="Unassembled WGS sequence"/>
</dbReference>